<dbReference type="AlphaFoldDB" id="G2Q930"/>
<gene>
    <name evidence="1" type="ORF">MYCTH_2301094</name>
</gene>
<sequence>MASTDILSQTLSSITTIKLEQLQKQKEAYKTKKRALHEDVAAERDTAKRTRKLLKGYEELRSLGLQNSPTLSSLDEFLDQAEYDPSVSEPLLKEYEAEVRHYMDALTNRYEFASLYGKLVEEWIASGSSDADAADGSDVVVVGREEMHQQRATWEAYVFEAKETDGTAIKAYLDDVFSSKEAKRALDDVRKSFESWQKEWKNRVHFDESTLEAAIAGMLRSDILTEEKRTTLRDFKTNKVVLAEIADVLNMRMSAIATWTWGAPLVVEQRRNLNGRYRFYTDEDLLHSIFVYYVGLQWAVQLRGALMGFIEREGVWKPDTKLISKADARRRHFFLDTTTLLHPKSVQAARDSHFRRILLDQLPTSVDEVRGSYGSLGDEEGDNKPSHVAVVQDLLHRLQTEIIMRTKLGSDVTVIRSDFKWFGPSLPHSTIFAVVEYFGVQAEWIDFFRRVLETDLKFKQDPPDTAARTRKRGTLISTPLADFFSESILFCLDYAVNQQASGTRLYRLHDDMWLWGSSDACGKAWSIVTRFADIMGLELNADKTGSALIVAKKNTAASTASSGSLPQGDVKWGFLKLDPATGRFLIDQEEVDKHVNELRRQLSACRSVLDYIQAWNIYGHRFFSNNFGRPAHCYGRAHIDSMLATFKRIQTALFPDHPGGVVEYLKRTISSRFGIPISDIPDGYLYWPSSMGGLGLQNPFVFLLVNRREVTEDPEKLMDEYLEAEELAYARAKARFEGDLSFSSSDEDDAAPRNYTTLDADTWRNKPEFADLQSEPFMSLAEYTRYRERTVGRLGDVYRKLIGEPEETLLEPSGEIAAVFVAQKRLVKWDELSPYEKWVVQLYHKDMIGRFGGIDVVDQGLLPAGLIGMLRQSRFRWQE</sequence>
<dbReference type="OrthoDB" id="74545at2759"/>
<dbReference type="PANTHER" id="PTHR37015">
    <property type="entry name" value="REVERSE TRANSCRIPTASE DOMAIN-CONTAINING PROTEIN"/>
    <property type="match status" value="1"/>
</dbReference>
<accession>G2Q930</accession>
<dbReference type="InParanoid" id="G2Q930"/>
<dbReference type="GeneID" id="11510372"/>
<evidence type="ECO:0000313" key="2">
    <source>
        <dbReference type="Proteomes" id="UP000007322"/>
    </source>
</evidence>
<dbReference type="eggNOG" id="ENOG502QSPR">
    <property type="taxonomic scope" value="Eukaryota"/>
</dbReference>
<reference evidence="1 2" key="1">
    <citation type="journal article" date="2011" name="Nat. Biotechnol.">
        <title>Comparative genomic analysis of the thermophilic biomass-degrading fungi Myceliophthora thermophila and Thielavia terrestris.</title>
        <authorList>
            <person name="Berka R.M."/>
            <person name="Grigoriev I.V."/>
            <person name="Otillar R."/>
            <person name="Salamov A."/>
            <person name="Grimwood J."/>
            <person name="Reid I."/>
            <person name="Ishmael N."/>
            <person name="John T."/>
            <person name="Darmond C."/>
            <person name="Moisan M.-C."/>
            <person name="Henrissat B."/>
            <person name="Coutinho P.M."/>
            <person name="Lombard V."/>
            <person name="Natvig D.O."/>
            <person name="Lindquist E."/>
            <person name="Schmutz J."/>
            <person name="Lucas S."/>
            <person name="Harris P."/>
            <person name="Powlowski J."/>
            <person name="Bellemare A."/>
            <person name="Taylor D."/>
            <person name="Butler G."/>
            <person name="de Vries R.P."/>
            <person name="Allijn I.E."/>
            <person name="van den Brink J."/>
            <person name="Ushinsky S."/>
            <person name="Storms R."/>
            <person name="Powell A.J."/>
            <person name="Paulsen I.T."/>
            <person name="Elbourne L.D.H."/>
            <person name="Baker S.E."/>
            <person name="Magnuson J."/>
            <person name="LaBoissiere S."/>
            <person name="Clutterbuck A.J."/>
            <person name="Martinez D."/>
            <person name="Wogulis M."/>
            <person name="de Leon A.L."/>
            <person name="Rey M.W."/>
            <person name="Tsang A."/>
        </authorList>
    </citation>
    <scope>NUCLEOTIDE SEQUENCE [LARGE SCALE GENOMIC DNA]</scope>
    <source>
        <strain evidence="2">ATCC 42464 / BCRC 31852 / DSM 1799</strain>
    </source>
</reference>
<protein>
    <recommendedName>
        <fullName evidence="3">Reverse transcriptase domain-containing protein</fullName>
    </recommendedName>
</protein>
<dbReference type="RefSeq" id="XP_003661567.1">
    <property type="nucleotide sequence ID" value="XM_003661519.1"/>
</dbReference>
<dbReference type="OMA" id="WNSYFAR"/>
<dbReference type="HOGENOM" id="CLU_008952_0_0_1"/>
<dbReference type="EMBL" id="CP003003">
    <property type="protein sequence ID" value="AEO56322.1"/>
    <property type="molecule type" value="Genomic_DNA"/>
</dbReference>
<evidence type="ECO:0000313" key="1">
    <source>
        <dbReference type="EMBL" id="AEO56322.1"/>
    </source>
</evidence>
<dbReference type="PANTHER" id="PTHR37015:SF2">
    <property type="entry name" value="REVERSE TRANSCRIPTASE DOMAIN-CONTAINING PROTEIN"/>
    <property type="match status" value="1"/>
</dbReference>
<proteinExistence type="predicted"/>
<dbReference type="VEuPathDB" id="FungiDB:MYCTH_2301094"/>
<dbReference type="CDD" id="cd01709">
    <property type="entry name" value="RT_like_1"/>
    <property type="match status" value="1"/>
</dbReference>
<evidence type="ECO:0008006" key="3">
    <source>
        <dbReference type="Google" id="ProtNLM"/>
    </source>
</evidence>
<organism evidence="1 2">
    <name type="scientific">Thermothelomyces thermophilus (strain ATCC 42464 / BCRC 31852 / DSM 1799)</name>
    <name type="common">Sporotrichum thermophile</name>
    <dbReference type="NCBI Taxonomy" id="573729"/>
    <lineage>
        <taxon>Eukaryota</taxon>
        <taxon>Fungi</taxon>
        <taxon>Dikarya</taxon>
        <taxon>Ascomycota</taxon>
        <taxon>Pezizomycotina</taxon>
        <taxon>Sordariomycetes</taxon>
        <taxon>Sordariomycetidae</taxon>
        <taxon>Sordariales</taxon>
        <taxon>Chaetomiaceae</taxon>
        <taxon>Thermothelomyces</taxon>
    </lineage>
</organism>
<name>G2Q930_THET4</name>
<dbReference type="Proteomes" id="UP000007322">
    <property type="component" value="Chromosome 2"/>
</dbReference>
<dbReference type="KEGG" id="mtm:MYCTH_2301094"/>
<keyword evidence="2" id="KW-1185">Reference proteome</keyword>